<dbReference type="SMART" id="SM00448">
    <property type="entry name" value="REC"/>
    <property type="match status" value="1"/>
</dbReference>
<dbReference type="AlphaFoldDB" id="A0A081KAX5"/>
<keyword evidence="1" id="KW-0378">Hydrolase</keyword>
<name>A0A081KAX5_9GAMM</name>
<dbReference type="Gene3D" id="1.20.5.390">
    <property type="entry name" value="L1 transposable element, trimerization domain"/>
    <property type="match status" value="1"/>
</dbReference>
<dbReference type="RefSeq" id="WP_020582886.1">
    <property type="nucleotide sequence ID" value="NZ_JOJP01000001.1"/>
</dbReference>
<dbReference type="InterPro" id="IPR036457">
    <property type="entry name" value="PPM-type-like_dom_sf"/>
</dbReference>
<proteinExistence type="predicted"/>
<evidence type="ECO:0000313" key="6">
    <source>
        <dbReference type="Proteomes" id="UP000027997"/>
    </source>
</evidence>
<dbReference type="InterPro" id="IPR011006">
    <property type="entry name" value="CheY-like_superfamily"/>
</dbReference>
<dbReference type="GO" id="GO:0016791">
    <property type="term" value="F:phosphatase activity"/>
    <property type="evidence" value="ECO:0007669"/>
    <property type="project" value="TreeGrafter"/>
</dbReference>
<keyword evidence="2" id="KW-0597">Phosphoprotein</keyword>
<dbReference type="Pfam" id="PF07228">
    <property type="entry name" value="SpoIIE"/>
    <property type="match status" value="1"/>
</dbReference>
<gene>
    <name evidence="5" type="ORF">GV64_11635</name>
</gene>
<dbReference type="InterPro" id="IPR001789">
    <property type="entry name" value="Sig_transdc_resp-reg_receiver"/>
</dbReference>
<keyword evidence="6" id="KW-1185">Reference proteome</keyword>
<evidence type="ECO:0000256" key="1">
    <source>
        <dbReference type="ARBA" id="ARBA00022801"/>
    </source>
</evidence>
<dbReference type="PANTHER" id="PTHR43156:SF2">
    <property type="entry name" value="STAGE II SPORULATION PROTEIN E"/>
    <property type="match status" value="1"/>
</dbReference>
<reference evidence="5 6" key="1">
    <citation type="submission" date="2014-06" db="EMBL/GenBank/DDBJ databases">
        <title>Whole Genome Sequences of Three Symbiotic Endozoicomonas Bacteria.</title>
        <authorList>
            <person name="Neave M.J."/>
            <person name="Apprill A."/>
            <person name="Voolstra C.R."/>
        </authorList>
    </citation>
    <scope>NUCLEOTIDE SEQUENCE [LARGE SCALE GENOMIC DNA]</scope>
    <source>
        <strain evidence="5 6">DSM 22380</strain>
    </source>
</reference>
<organism evidence="5 6">
    <name type="scientific">Endozoicomonas elysicola</name>
    <dbReference type="NCBI Taxonomy" id="305900"/>
    <lineage>
        <taxon>Bacteria</taxon>
        <taxon>Pseudomonadati</taxon>
        <taxon>Pseudomonadota</taxon>
        <taxon>Gammaproteobacteria</taxon>
        <taxon>Oceanospirillales</taxon>
        <taxon>Endozoicomonadaceae</taxon>
        <taxon>Endozoicomonas</taxon>
    </lineage>
</organism>
<evidence type="ECO:0000256" key="3">
    <source>
        <dbReference type="SAM" id="Coils"/>
    </source>
</evidence>
<feature type="coiled-coil region" evidence="3">
    <location>
        <begin position="109"/>
        <end position="153"/>
    </location>
</feature>
<dbReference type="InterPro" id="IPR052016">
    <property type="entry name" value="Bact_Sigma-Reg"/>
</dbReference>
<evidence type="ECO:0000259" key="4">
    <source>
        <dbReference type="PROSITE" id="PS50110"/>
    </source>
</evidence>
<dbReference type="PROSITE" id="PS50110">
    <property type="entry name" value="RESPONSE_REGULATORY"/>
    <property type="match status" value="1"/>
</dbReference>
<comment type="caution">
    <text evidence="5">The sequence shown here is derived from an EMBL/GenBank/DDBJ whole genome shotgun (WGS) entry which is preliminary data.</text>
</comment>
<feature type="domain" description="Response regulatory" evidence="4">
    <location>
        <begin position="5"/>
        <end position="119"/>
    </location>
</feature>
<dbReference type="Gene3D" id="3.60.40.10">
    <property type="entry name" value="PPM-type phosphatase domain"/>
    <property type="match status" value="1"/>
</dbReference>
<dbReference type="SUPFAM" id="SSF52172">
    <property type="entry name" value="CheY-like"/>
    <property type="match status" value="1"/>
</dbReference>
<dbReference type="InterPro" id="IPR001932">
    <property type="entry name" value="PPM-type_phosphatase-like_dom"/>
</dbReference>
<evidence type="ECO:0000256" key="2">
    <source>
        <dbReference type="PROSITE-ProRule" id="PRU00169"/>
    </source>
</evidence>
<dbReference type="STRING" id="305900.GV64_11635"/>
<protein>
    <submittedName>
        <fullName evidence="5">Chemotaxis protein CheY</fullName>
    </submittedName>
</protein>
<dbReference type="SMART" id="SM00331">
    <property type="entry name" value="PP2C_SIG"/>
    <property type="match status" value="1"/>
</dbReference>
<keyword evidence="3" id="KW-0175">Coiled coil</keyword>
<dbReference type="Pfam" id="PF00072">
    <property type="entry name" value="Response_reg"/>
    <property type="match status" value="1"/>
</dbReference>
<evidence type="ECO:0000313" key="5">
    <source>
        <dbReference type="EMBL" id="KEI71301.1"/>
    </source>
</evidence>
<dbReference type="FunFam" id="3.40.50.2300:FF:000301">
    <property type="entry name" value="Response regulator receiver"/>
    <property type="match status" value="1"/>
</dbReference>
<accession>A0A081KAX5</accession>
<dbReference type="eggNOG" id="COG2208">
    <property type="taxonomic scope" value="Bacteria"/>
</dbReference>
<dbReference type="Proteomes" id="UP000027997">
    <property type="component" value="Unassembled WGS sequence"/>
</dbReference>
<dbReference type="PANTHER" id="PTHR43156">
    <property type="entry name" value="STAGE II SPORULATION PROTEIN E-RELATED"/>
    <property type="match status" value="1"/>
</dbReference>
<sequence>MTGSTILVIDDDTIVRESIVTYLKGSGFKTLEAENGQQGLHIFRECKPDLILCDLRMPVMDGLTMLSQVRSESSDIPFIVVSGAGVMTDVVEALHLGASDFLVKPIVDLEVLEYAINRALEKAQLLIENKRYRASLEEAINSLKSSLTLLQEDQKAGRQVQMNMLPRQPLQYQDFKVGHNIIPSLYLSGDFVDYFTLNDHSFAFYLADVSGHGASSAFVTVLLKHMSISLLQDYHSNGGKVRVKPSHVLNYINRSLLKTGLGKHVTVFGGIVNTRDQTLTYSFGGHFPLPVIAEGKEVHFLEGKGLPVGLFEDAVYEDAIIDLPPQFSLTILSDGIIEVLPQKSLKEKEDYLLSVIREGADTIEALTEKLGLNDIQEAPDDIAMLILARN</sequence>
<dbReference type="CDD" id="cd17555">
    <property type="entry name" value="REC_RssB-like"/>
    <property type="match status" value="1"/>
</dbReference>
<dbReference type="InterPro" id="IPR049510">
    <property type="entry name" value="RssB-like_REC"/>
</dbReference>
<dbReference type="EMBL" id="JOJP01000001">
    <property type="protein sequence ID" value="KEI71301.1"/>
    <property type="molecule type" value="Genomic_DNA"/>
</dbReference>
<dbReference type="GO" id="GO:0000160">
    <property type="term" value="P:phosphorelay signal transduction system"/>
    <property type="evidence" value="ECO:0007669"/>
    <property type="project" value="InterPro"/>
</dbReference>
<dbReference type="eggNOG" id="COG0745">
    <property type="taxonomic scope" value="Bacteria"/>
</dbReference>
<feature type="modified residue" description="4-aspartylphosphate" evidence="2">
    <location>
        <position position="54"/>
    </location>
</feature>
<dbReference type="Gene3D" id="3.40.50.2300">
    <property type="match status" value="1"/>
</dbReference>